<protein>
    <submittedName>
        <fullName evidence="1">Uncharacterized protein</fullName>
    </submittedName>
</protein>
<dbReference type="Proteomes" id="UP000796880">
    <property type="component" value="Unassembled WGS sequence"/>
</dbReference>
<keyword evidence="2" id="KW-1185">Reference proteome</keyword>
<evidence type="ECO:0000313" key="1">
    <source>
        <dbReference type="EMBL" id="KAF3455763.1"/>
    </source>
</evidence>
<organism evidence="1 2">
    <name type="scientific">Rhamnella rubrinervis</name>
    <dbReference type="NCBI Taxonomy" id="2594499"/>
    <lineage>
        <taxon>Eukaryota</taxon>
        <taxon>Viridiplantae</taxon>
        <taxon>Streptophyta</taxon>
        <taxon>Embryophyta</taxon>
        <taxon>Tracheophyta</taxon>
        <taxon>Spermatophyta</taxon>
        <taxon>Magnoliopsida</taxon>
        <taxon>eudicotyledons</taxon>
        <taxon>Gunneridae</taxon>
        <taxon>Pentapetalae</taxon>
        <taxon>rosids</taxon>
        <taxon>fabids</taxon>
        <taxon>Rosales</taxon>
        <taxon>Rhamnaceae</taxon>
        <taxon>rhamnoid group</taxon>
        <taxon>Rhamneae</taxon>
        <taxon>Rhamnella</taxon>
    </lineage>
</organism>
<sequence length="263" mass="29626">MTSKRKAFVMINPLSSKRLKTQLQSSTKKTSPPPLAKMKMVKKSTICSTVANDTPSLSAQAIEVPSTKPKLMECDDPRVVEFNFRGVDICSPSMYVDVDEFDTDHTAIPDIELVQLSMLAGISEVPLTSSIDDVERLEKKIDELHILLDDLIKMFHFIMQHDDQQPIATNALKQFQMFDAAVHDSEWSVVEISSQLKKNKIKRLRTGRTLKKSAMLASPFTPLQDSNPHIGKERMNLAFGPFRAIDEEKHSVFADFMDDISEA</sequence>
<dbReference type="AlphaFoldDB" id="A0A8K0HPH5"/>
<gene>
    <name evidence="1" type="ORF">FNV43_RR00405</name>
</gene>
<name>A0A8K0HPH5_9ROSA</name>
<proteinExistence type="predicted"/>
<evidence type="ECO:0000313" key="2">
    <source>
        <dbReference type="Proteomes" id="UP000796880"/>
    </source>
</evidence>
<dbReference type="EMBL" id="VOIH02000001">
    <property type="protein sequence ID" value="KAF3455763.1"/>
    <property type="molecule type" value="Genomic_DNA"/>
</dbReference>
<reference evidence="1" key="1">
    <citation type="submission" date="2020-03" db="EMBL/GenBank/DDBJ databases">
        <title>A high-quality chromosome-level genome assembly of a woody plant with both climbing and erect habits, Rhamnella rubrinervis.</title>
        <authorList>
            <person name="Lu Z."/>
            <person name="Yang Y."/>
            <person name="Zhu X."/>
            <person name="Sun Y."/>
        </authorList>
    </citation>
    <scope>NUCLEOTIDE SEQUENCE</scope>
    <source>
        <strain evidence="1">BYM</strain>
        <tissue evidence="1">Leaf</tissue>
    </source>
</reference>
<comment type="caution">
    <text evidence="1">The sequence shown here is derived from an EMBL/GenBank/DDBJ whole genome shotgun (WGS) entry which is preliminary data.</text>
</comment>
<accession>A0A8K0HPH5</accession>